<dbReference type="Proteomes" id="UP000054538">
    <property type="component" value="Unassembled WGS sequence"/>
</dbReference>
<sequence>MKKLVQAAIAKKLFEIDPTYGTIYASNQEKIALAVQSSQFARLKSTGAGISAGDPAHQNLMHELHLS</sequence>
<evidence type="ECO:0000313" key="1">
    <source>
        <dbReference type="EMBL" id="KIK92243.1"/>
    </source>
</evidence>
<evidence type="ECO:0000313" key="2">
    <source>
        <dbReference type="Proteomes" id="UP000054538"/>
    </source>
</evidence>
<name>A0A0D0DLM6_9AGAM</name>
<dbReference type="HOGENOM" id="CLU_2813147_0_0_1"/>
<reference evidence="2" key="2">
    <citation type="submission" date="2015-01" db="EMBL/GenBank/DDBJ databases">
        <title>Evolutionary Origins and Diversification of the Mycorrhizal Mutualists.</title>
        <authorList>
            <consortium name="DOE Joint Genome Institute"/>
            <consortium name="Mycorrhizal Genomics Consortium"/>
            <person name="Kohler A."/>
            <person name="Kuo A."/>
            <person name="Nagy L.G."/>
            <person name="Floudas D."/>
            <person name="Copeland A."/>
            <person name="Barry K.W."/>
            <person name="Cichocki N."/>
            <person name="Veneault-Fourrey C."/>
            <person name="LaButti K."/>
            <person name="Lindquist E.A."/>
            <person name="Lipzen A."/>
            <person name="Lundell T."/>
            <person name="Morin E."/>
            <person name="Murat C."/>
            <person name="Riley R."/>
            <person name="Ohm R."/>
            <person name="Sun H."/>
            <person name="Tunlid A."/>
            <person name="Henrissat B."/>
            <person name="Grigoriev I.V."/>
            <person name="Hibbett D.S."/>
            <person name="Martin F."/>
        </authorList>
    </citation>
    <scope>NUCLEOTIDE SEQUENCE [LARGE SCALE GENOMIC DNA]</scope>
    <source>
        <strain evidence="2">Ve08.2h10</strain>
    </source>
</reference>
<dbReference type="AlphaFoldDB" id="A0A0D0DLM6"/>
<reference evidence="1 2" key="1">
    <citation type="submission" date="2014-04" db="EMBL/GenBank/DDBJ databases">
        <authorList>
            <consortium name="DOE Joint Genome Institute"/>
            <person name="Kuo A."/>
            <person name="Kohler A."/>
            <person name="Jargeat P."/>
            <person name="Nagy L.G."/>
            <person name="Floudas D."/>
            <person name="Copeland A."/>
            <person name="Barry K.W."/>
            <person name="Cichocki N."/>
            <person name="Veneault-Fourrey C."/>
            <person name="LaButti K."/>
            <person name="Lindquist E.A."/>
            <person name="Lipzen A."/>
            <person name="Lundell T."/>
            <person name="Morin E."/>
            <person name="Murat C."/>
            <person name="Sun H."/>
            <person name="Tunlid A."/>
            <person name="Henrissat B."/>
            <person name="Grigoriev I.V."/>
            <person name="Hibbett D.S."/>
            <person name="Martin F."/>
            <person name="Nordberg H.P."/>
            <person name="Cantor M.N."/>
            <person name="Hua S.X."/>
        </authorList>
    </citation>
    <scope>NUCLEOTIDE SEQUENCE [LARGE SCALE GENOMIC DNA]</scope>
    <source>
        <strain evidence="1 2">Ve08.2h10</strain>
    </source>
</reference>
<gene>
    <name evidence="1" type="ORF">PAXRUDRAFT_793813</name>
</gene>
<dbReference type="OrthoDB" id="2693280at2759"/>
<protein>
    <submittedName>
        <fullName evidence="1">Uncharacterized protein</fullName>
    </submittedName>
</protein>
<dbReference type="EMBL" id="KN825300">
    <property type="protein sequence ID" value="KIK92243.1"/>
    <property type="molecule type" value="Genomic_DNA"/>
</dbReference>
<organism evidence="1 2">
    <name type="scientific">Paxillus rubicundulus Ve08.2h10</name>
    <dbReference type="NCBI Taxonomy" id="930991"/>
    <lineage>
        <taxon>Eukaryota</taxon>
        <taxon>Fungi</taxon>
        <taxon>Dikarya</taxon>
        <taxon>Basidiomycota</taxon>
        <taxon>Agaricomycotina</taxon>
        <taxon>Agaricomycetes</taxon>
        <taxon>Agaricomycetidae</taxon>
        <taxon>Boletales</taxon>
        <taxon>Paxilineae</taxon>
        <taxon>Paxillaceae</taxon>
        <taxon>Paxillus</taxon>
    </lineage>
</organism>
<keyword evidence="2" id="KW-1185">Reference proteome</keyword>
<accession>A0A0D0DLM6</accession>
<proteinExistence type="predicted"/>
<dbReference type="InParanoid" id="A0A0D0DLM6"/>